<reference evidence="2 4" key="1">
    <citation type="journal article" date="2019" name="Sci. Rep.">
        <title>Orb-weaving spider Araneus ventricosus genome elucidates the spidroin gene catalogue.</title>
        <authorList>
            <person name="Kono N."/>
            <person name="Nakamura H."/>
            <person name="Ohtoshi R."/>
            <person name="Moran D.A.P."/>
            <person name="Shinohara A."/>
            <person name="Yoshida Y."/>
            <person name="Fujiwara M."/>
            <person name="Mori M."/>
            <person name="Tomita M."/>
            <person name="Arakawa K."/>
        </authorList>
    </citation>
    <scope>NUCLEOTIDE SEQUENCE [LARGE SCALE GENOMIC DNA]</scope>
</reference>
<dbReference type="EMBL" id="BGPR01027833">
    <property type="protein sequence ID" value="GBN98635.1"/>
    <property type="molecule type" value="Genomic_DNA"/>
</dbReference>
<dbReference type="EMBL" id="BGPR01027831">
    <property type="protein sequence ID" value="GBN98630.1"/>
    <property type="molecule type" value="Genomic_DNA"/>
</dbReference>
<evidence type="ECO:0000313" key="4">
    <source>
        <dbReference type="Proteomes" id="UP000499080"/>
    </source>
</evidence>
<keyword evidence="4" id="KW-1185">Reference proteome</keyword>
<organism evidence="2 4">
    <name type="scientific">Araneus ventricosus</name>
    <name type="common">Orbweaver spider</name>
    <name type="synonym">Epeira ventricosa</name>
    <dbReference type="NCBI Taxonomy" id="182803"/>
    <lineage>
        <taxon>Eukaryota</taxon>
        <taxon>Metazoa</taxon>
        <taxon>Ecdysozoa</taxon>
        <taxon>Arthropoda</taxon>
        <taxon>Chelicerata</taxon>
        <taxon>Arachnida</taxon>
        <taxon>Araneae</taxon>
        <taxon>Araneomorphae</taxon>
        <taxon>Entelegynae</taxon>
        <taxon>Araneoidea</taxon>
        <taxon>Araneidae</taxon>
        <taxon>Araneus</taxon>
    </lineage>
</organism>
<dbReference type="OrthoDB" id="6620210at2759"/>
<gene>
    <name evidence="2" type="ORF">AVEN_195043_1</name>
    <name evidence="3" type="ORF">AVEN_33935_1</name>
</gene>
<evidence type="ECO:0000313" key="3">
    <source>
        <dbReference type="EMBL" id="GBN98635.1"/>
    </source>
</evidence>
<dbReference type="AlphaFoldDB" id="A0A4Y2TF51"/>
<comment type="caution">
    <text evidence="2">The sequence shown here is derived from an EMBL/GenBank/DDBJ whole genome shotgun (WGS) entry which is preliminary data.</text>
</comment>
<protein>
    <recommendedName>
        <fullName evidence="1">HAT C-terminal dimerisation domain-containing protein</fullName>
    </recommendedName>
</protein>
<evidence type="ECO:0000313" key="2">
    <source>
        <dbReference type="EMBL" id="GBN98630.1"/>
    </source>
</evidence>
<accession>A0A4Y2TF51</accession>
<dbReference type="GO" id="GO:0046983">
    <property type="term" value="F:protein dimerization activity"/>
    <property type="evidence" value="ECO:0007669"/>
    <property type="project" value="InterPro"/>
</dbReference>
<dbReference type="Pfam" id="PF05699">
    <property type="entry name" value="Dimer_Tnp_hAT"/>
    <property type="match status" value="1"/>
</dbReference>
<evidence type="ECO:0000259" key="1">
    <source>
        <dbReference type="Pfam" id="PF05699"/>
    </source>
</evidence>
<dbReference type="InterPro" id="IPR008906">
    <property type="entry name" value="HATC_C_dom"/>
</dbReference>
<feature type="domain" description="HAT C-terminal dimerisation" evidence="1">
    <location>
        <begin position="27"/>
        <end position="83"/>
    </location>
</feature>
<proteinExistence type="predicted"/>
<sequence length="83" mass="9376">MIEAIRSSPMELESLFPNTLRHFDLQQHLLSRWSDPFGFWKQSKTCMPGLSFIVPKYLSLVGSSVASERSVPSSSDIVSDERS</sequence>
<name>A0A4Y2TF51_ARAVE</name>
<dbReference type="Proteomes" id="UP000499080">
    <property type="component" value="Unassembled WGS sequence"/>
</dbReference>